<dbReference type="EnsemblPlants" id="OPUNC02G24770.1">
    <property type="protein sequence ID" value="OPUNC02G24770.1"/>
    <property type="gene ID" value="OPUNC02G24770"/>
</dbReference>
<keyword evidence="2" id="KW-1185">Reference proteome</keyword>
<dbReference type="Proteomes" id="UP000026962">
    <property type="component" value="Chromosome 2"/>
</dbReference>
<evidence type="ECO:0000313" key="2">
    <source>
        <dbReference type="Proteomes" id="UP000026962"/>
    </source>
</evidence>
<reference evidence="1" key="2">
    <citation type="submission" date="2018-05" db="EMBL/GenBank/DDBJ databases">
        <title>OpunRS2 (Oryza punctata Reference Sequence Version 2).</title>
        <authorList>
            <person name="Zhang J."/>
            <person name="Kudrna D."/>
            <person name="Lee S."/>
            <person name="Talag J."/>
            <person name="Welchert J."/>
            <person name="Wing R.A."/>
        </authorList>
    </citation>
    <scope>NUCLEOTIDE SEQUENCE [LARGE SCALE GENOMIC DNA]</scope>
</reference>
<reference evidence="1" key="1">
    <citation type="submission" date="2015-04" db="UniProtKB">
        <authorList>
            <consortium name="EnsemblPlants"/>
        </authorList>
    </citation>
    <scope>IDENTIFICATION</scope>
</reference>
<organism evidence="1">
    <name type="scientific">Oryza punctata</name>
    <name type="common">Red rice</name>
    <dbReference type="NCBI Taxonomy" id="4537"/>
    <lineage>
        <taxon>Eukaryota</taxon>
        <taxon>Viridiplantae</taxon>
        <taxon>Streptophyta</taxon>
        <taxon>Embryophyta</taxon>
        <taxon>Tracheophyta</taxon>
        <taxon>Spermatophyta</taxon>
        <taxon>Magnoliopsida</taxon>
        <taxon>Liliopsida</taxon>
        <taxon>Poales</taxon>
        <taxon>Poaceae</taxon>
        <taxon>BOP clade</taxon>
        <taxon>Oryzoideae</taxon>
        <taxon>Oryzeae</taxon>
        <taxon>Oryzinae</taxon>
        <taxon>Oryza</taxon>
    </lineage>
</organism>
<dbReference type="HOGENOM" id="CLU_2945756_0_0_1"/>
<sequence length="60" mass="7043">MVKTRCYYTVRASCSPVVIVFLSPSSFDRVYYRVHIWVARSRLNDDSSNLGVDRNVKRCR</sequence>
<dbReference type="Gramene" id="OPUNC02G24770.1">
    <property type="protein sequence ID" value="OPUNC02G24770.1"/>
    <property type="gene ID" value="OPUNC02G24770"/>
</dbReference>
<dbReference type="AlphaFoldDB" id="A0A0E0K3C7"/>
<evidence type="ECO:0000313" key="1">
    <source>
        <dbReference type="EnsemblPlants" id="OPUNC02G24770.1"/>
    </source>
</evidence>
<proteinExistence type="predicted"/>
<accession>A0A0E0K3C7</accession>
<protein>
    <submittedName>
        <fullName evidence="1">Uncharacterized protein</fullName>
    </submittedName>
</protein>
<name>A0A0E0K3C7_ORYPU</name>